<dbReference type="PROSITE" id="PS00028">
    <property type="entry name" value="ZINC_FINGER_C2H2_1"/>
    <property type="match status" value="1"/>
</dbReference>
<reference evidence="4 5" key="1">
    <citation type="submission" date="2025-05" db="UniProtKB">
        <authorList>
            <consortium name="RefSeq"/>
        </authorList>
    </citation>
    <scope>IDENTIFICATION</scope>
    <source>
        <tissue evidence="4 5">Muscle</tissue>
    </source>
</reference>
<gene>
    <name evidence="4 5 6 7" type="primary">LOC106461783</name>
</gene>
<evidence type="ECO:0000313" key="4">
    <source>
        <dbReference type="RefSeq" id="XP_013777091.1"/>
    </source>
</evidence>
<evidence type="ECO:0000259" key="2">
    <source>
        <dbReference type="PROSITE" id="PS00028"/>
    </source>
</evidence>
<evidence type="ECO:0000313" key="5">
    <source>
        <dbReference type="RefSeq" id="XP_022244551.1"/>
    </source>
</evidence>
<feature type="compositionally biased region" description="Basic and acidic residues" evidence="1">
    <location>
        <begin position="117"/>
        <end position="154"/>
    </location>
</feature>
<feature type="domain" description="C2H2-type" evidence="2">
    <location>
        <begin position="294"/>
        <end position="314"/>
    </location>
</feature>
<dbReference type="RefSeq" id="XP_022244552.1">
    <property type="nucleotide sequence ID" value="XM_022388844.1"/>
</dbReference>
<dbReference type="RefSeq" id="XP_022244551.1">
    <property type="nucleotide sequence ID" value="XM_022388843.1"/>
</dbReference>
<evidence type="ECO:0000313" key="7">
    <source>
        <dbReference type="RefSeq" id="XP_022244553.1"/>
    </source>
</evidence>
<proteinExistence type="predicted"/>
<feature type="region of interest" description="Disordered" evidence="1">
    <location>
        <begin position="84"/>
        <end position="154"/>
    </location>
</feature>
<evidence type="ECO:0000256" key="1">
    <source>
        <dbReference type="SAM" id="MobiDB-lite"/>
    </source>
</evidence>
<dbReference type="InterPro" id="IPR013087">
    <property type="entry name" value="Znf_C2H2_type"/>
</dbReference>
<evidence type="ECO:0000313" key="6">
    <source>
        <dbReference type="RefSeq" id="XP_022244552.1"/>
    </source>
</evidence>
<organism evidence="3 4">
    <name type="scientific">Limulus polyphemus</name>
    <name type="common">Atlantic horseshoe crab</name>
    <dbReference type="NCBI Taxonomy" id="6850"/>
    <lineage>
        <taxon>Eukaryota</taxon>
        <taxon>Metazoa</taxon>
        <taxon>Ecdysozoa</taxon>
        <taxon>Arthropoda</taxon>
        <taxon>Chelicerata</taxon>
        <taxon>Merostomata</taxon>
        <taxon>Xiphosura</taxon>
        <taxon>Limulidae</taxon>
        <taxon>Limulus</taxon>
    </lineage>
</organism>
<dbReference type="RefSeq" id="XP_013777091.1">
    <property type="nucleotide sequence ID" value="XM_013921637.2"/>
</dbReference>
<evidence type="ECO:0000313" key="3">
    <source>
        <dbReference type="Proteomes" id="UP000694941"/>
    </source>
</evidence>
<dbReference type="GeneID" id="106461783"/>
<dbReference type="Proteomes" id="UP000694941">
    <property type="component" value="Unplaced"/>
</dbReference>
<protein>
    <submittedName>
        <fullName evidence="4 5">Uncharacterized protein LOC106461783 isoform X1</fullName>
    </submittedName>
</protein>
<accession>A0ABM1B8Q5</accession>
<name>A0ABM1B8Q5_LIMPO</name>
<dbReference type="RefSeq" id="XP_022244553.1">
    <property type="nucleotide sequence ID" value="XM_022388845.1"/>
</dbReference>
<keyword evidence="3" id="KW-1185">Reference proteome</keyword>
<sequence>MPYKIRVLKEKKRELWRKYSSRRRKTNFNDGLRREVMNKQTTLDAVNKDEIPEMRCKNTSEHTEDSGEEKISHNGGVIKQKQATCSGKNRRKIREKQTVYNFRNRERVKQTRYNVINKEKIEEKQGSNSARNRESQDRRGYNAENKETKNQSICKSEHSEIIERKITEVFQASSDRPVQNHRQTKTFGELSEPPQYLCEACQVSMTNLQNYWKHVNDLCPVKKNKELSKTEVADWRKKVEFNSALFHGCCPVFTKVPVETSVLLIKREISLQKKLKSEVQDRDDGESSSSFQSCNICHKIFFSYARFLQHRVYHKLANTVVENSVETL</sequence>